<dbReference type="InterPro" id="IPR039426">
    <property type="entry name" value="TonB-dep_rcpt-like"/>
</dbReference>
<accession>A0A250G1Q7</accession>
<keyword evidence="2 8" id="KW-0813">Transport</keyword>
<dbReference type="RefSeq" id="WP_095916870.1">
    <property type="nucleotide sequence ID" value="NZ_CP022388.1"/>
</dbReference>
<feature type="domain" description="TonB-dependent receptor-like beta-barrel" evidence="11">
    <location>
        <begin position="305"/>
        <end position="819"/>
    </location>
</feature>
<evidence type="ECO:0000256" key="4">
    <source>
        <dbReference type="ARBA" id="ARBA00022692"/>
    </source>
</evidence>
<dbReference type="GO" id="GO:0009279">
    <property type="term" value="C:cell outer membrane"/>
    <property type="evidence" value="ECO:0007669"/>
    <property type="project" value="UniProtKB-SubCell"/>
</dbReference>
<evidence type="ECO:0000259" key="11">
    <source>
        <dbReference type="Pfam" id="PF00593"/>
    </source>
</evidence>
<feature type="signal peptide" evidence="10">
    <location>
        <begin position="1"/>
        <end position="22"/>
    </location>
</feature>
<keyword evidence="10" id="KW-0732">Signal</keyword>
<evidence type="ECO:0000256" key="9">
    <source>
        <dbReference type="RuleBase" id="RU003357"/>
    </source>
</evidence>
<gene>
    <name evidence="13" type="ORF">CGC56_03570</name>
</gene>
<name>A0A250G1Q7_9FLAO</name>
<evidence type="ECO:0000256" key="3">
    <source>
        <dbReference type="ARBA" id="ARBA00022452"/>
    </source>
</evidence>
<keyword evidence="3 8" id="KW-1134">Transmembrane beta strand</keyword>
<comment type="subcellular location">
    <subcellularLocation>
        <location evidence="1 8">Cell outer membrane</location>
        <topology evidence="1 8">Multi-pass membrane protein</topology>
    </subcellularLocation>
</comment>
<dbReference type="GO" id="GO:0044718">
    <property type="term" value="P:siderophore transmembrane transport"/>
    <property type="evidence" value="ECO:0007669"/>
    <property type="project" value="TreeGrafter"/>
</dbReference>
<dbReference type="PANTHER" id="PTHR30069">
    <property type="entry name" value="TONB-DEPENDENT OUTER MEMBRANE RECEPTOR"/>
    <property type="match status" value="1"/>
</dbReference>
<reference evidence="14" key="1">
    <citation type="submission" date="2017-06" db="EMBL/GenBank/DDBJ databases">
        <title>Capnocytophaga spp. assemblies.</title>
        <authorList>
            <person name="Gulvik C.A."/>
        </authorList>
    </citation>
    <scope>NUCLEOTIDE SEQUENCE [LARGE SCALE GENOMIC DNA]</scope>
    <source>
        <strain evidence="14">H5594</strain>
    </source>
</reference>
<evidence type="ECO:0000256" key="2">
    <source>
        <dbReference type="ARBA" id="ARBA00022448"/>
    </source>
</evidence>
<keyword evidence="4 8" id="KW-0812">Transmembrane</keyword>
<keyword evidence="13" id="KW-0675">Receptor</keyword>
<comment type="similarity">
    <text evidence="8 9">Belongs to the TonB-dependent receptor family.</text>
</comment>
<dbReference type="Proteomes" id="UP000243136">
    <property type="component" value="Chromosome"/>
</dbReference>
<dbReference type="EMBL" id="CP022388">
    <property type="protein sequence ID" value="ATA91322.1"/>
    <property type="molecule type" value="Genomic_DNA"/>
</dbReference>
<dbReference type="Pfam" id="PF07715">
    <property type="entry name" value="Plug"/>
    <property type="match status" value="1"/>
</dbReference>
<dbReference type="InterPro" id="IPR012910">
    <property type="entry name" value="Plug_dom"/>
</dbReference>
<dbReference type="InterPro" id="IPR037066">
    <property type="entry name" value="Plug_dom_sf"/>
</dbReference>
<evidence type="ECO:0000256" key="1">
    <source>
        <dbReference type="ARBA" id="ARBA00004571"/>
    </source>
</evidence>
<protein>
    <submittedName>
        <fullName evidence="13">TonB-dependent receptor</fullName>
    </submittedName>
</protein>
<dbReference type="GO" id="GO:0015344">
    <property type="term" value="F:siderophore uptake transmembrane transporter activity"/>
    <property type="evidence" value="ECO:0007669"/>
    <property type="project" value="TreeGrafter"/>
</dbReference>
<evidence type="ECO:0000256" key="8">
    <source>
        <dbReference type="PROSITE-ProRule" id="PRU01360"/>
    </source>
</evidence>
<dbReference type="SUPFAM" id="SSF49464">
    <property type="entry name" value="Carboxypeptidase regulatory domain-like"/>
    <property type="match status" value="1"/>
</dbReference>
<feature type="chain" id="PRO_5012761233" evidence="10">
    <location>
        <begin position="23"/>
        <end position="872"/>
    </location>
</feature>
<evidence type="ECO:0000256" key="10">
    <source>
        <dbReference type="SAM" id="SignalP"/>
    </source>
</evidence>
<keyword evidence="7 8" id="KW-0998">Cell outer membrane</keyword>
<keyword evidence="6 8" id="KW-0472">Membrane</keyword>
<keyword evidence="5 9" id="KW-0798">TonB box</keyword>
<dbReference type="PROSITE" id="PS52016">
    <property type="entry name" value="TONB_DEPENDENT_REC_3"/>
    <property type="match status" value="1"/>
</dbReference>
<sequence>MKRLNKSILTSVLFLMAVAVYSQGIVQGTVSDGEMAMSLPGANIMVKGTKQGASTDFNGKYSVNVSQNKGVLVFTYVGFVTKEVPYTLVNGKATVNVTLMPDAESLNEVIVVGSGIIDVVKDRQTPIAVSTIPLSVIVEKAGNQEFPDLMKNTPSVQVGKQGDGYGEARVFVRGFDQDNTAYLINGQPINGMEDGKVYWSNWSGLSDIANAIQVQRGLGSSKLAISSVGGTVNIVTKATDKKEGGFVRATYANDNYVKSTIGYNTGLMKNGFGASVLFTHWQGDGYNYGTRGQGQNYFISLGWKLNDAHMLNFLVTGAPQWHDQNYSKELSLYLKYGRKYNSNFGTYQGAYMSARRNFYHKPIANLNWDWTISDKSSLATVLYASVGRGGGASGLGKFVNTSEGLIDFDKMAENNTKVIDGVAISDVRLRFNNAFITRASYNNHQWFGGVTNFQHKFNEKLTANIGADIRRYTGDHFRAVTNFLGLKAIEDNYSRRFHKKNRVTQSYTTNPWKVLTLKVDDNQKIDWNYGETITYGGIFGQVEYNTQHISTYLQGSLSKQYHQRVDEYQYDINNQKSEKVTNDGFNIKGGFNWKVNEQHSLFVNAGYYSRQPYHDNIFLNYTNEVKSSTKNEKILGFEAGYQFVSDLFSGNLNLYRTSWKDRVTTKSNYDAKTGLSTHVTSYGLHQLHQGAEFDFKFKPSNFVNFNGFVSYGNWEYQDDVLKNTYDDNLNLTAENVENVKGGKVGNAPQLQVGLGVVVKPIERLKMDMDWRYNDELYADVVLKDNLKLPSYSVFDAGVSYEIPMLEKMNVKLRFNVNNLFNTIYISDVVGDRDGKIYQIDNTTTGIYKGLDTRNHVRFGYGRTWNFNVTFSF</sequence>
<proteinExistence type="inferred from homology"/>
<evidence type="ECO:0000259" key="12">
    <source>
        <dbReference type="Pfam" id="PF07715"/>
    </source>
</evidence>
<feature type="domain" description="TonB-dependent receptor plug" evidence="12">
    <location>
        <begin position="122"/>
        <end position="231"/>
    </location>
</feature>
<dbReference type="PANTHER" id="PTHR30069:SF50">
    <property type="entry name" value="TONB-DEPENDENT RECEPTOR HI_1217-RELATED"/>
    <property type="match status" value="1"/>
</dbReference>
<evidence type="ECO:0000256" key="6">
    <source>
        <dbReference type="ARBA" id="ARBA00023136"/>
    </source>
</evidence>
<dbReference type="InterPro" id="IPR036942">
    <property type="entry name" value="Beta-barrel_TonB_sf"/>
</dbReference>
<evidence type="ECO:0000256" key="7">
    <source>
        <dbReference type="ARBA" id="ARBA00023237"/>
    </source>
</evidence>
<dbReference type="InterPro" id="IPR008969">
    <property type="entry name" value="CarboxyPept-like_regulatory"/>
</dbReference>
<evidence type="ECO:0000256" key="5">
    <source>
        <dbReference type="ARBA" id="ARBA00023077"/>
    </source>
</evidence>
<dbReference type="Gene3D" id="2.40.170.20">
    <property type="entry name" value="TonB-dependent receptor, beta-barrel domain"/>
    <property type="match status" value="1"/>
</dbReference>
<dbReference type="Pfam" id="PF00593">
    <property type="entry name" value="TonB_dep_Rec_b-barrel"/>
    <property type="match status" value="1"/>
</dbReference>
<dbReference type="AlphaFoldDB" id="A0A250G1Q7"/>
<dbReference type="InterPro" id="IPR000531">
    <property type="entry name" value="Beta-barrel_TonB"/>
</dbReference>
<evidence type="ECO:0000313" key="14">
    <source>
        <dbReference type="Proteomes" id="UP000243136"/>
    </source>
</evidence>
<dbReference type="SUPFAM" id="SSF56935">
    <property type="entry name" value="Porins"/>
    <property type="match status" value="1"/>
</dbReference>
<dbReference type="Pfam" id="PF13715">
    <property type="entry name" value="CarbopepD_reg_2"/>
    <property type="match status" value="1"/>
</dbReference>
<dbReference type="Gene3D" id="2.170.130.10">
    <property type="entry name" value="TonB-dependent receptor, plug domain"/>
    <property type="match status" value="1"/>
</dbReference>
<dbReference type="Gene3D" id="2.60.40.1120">
    <property type="entry name" value="Carboxypeptidase-like, regulatory domain"/>
    <property type="match status" value="1"/>
</dbReference>
<evidence type="ECO:0000313" key="13">
    <source>
        <dbReference type="EMBL" id="ATA91322.1"/>
    </source>
</evidence>
<organism evidence="13 14">
    <name type="scientific">Capnocytophaga canimorsus</name>
    <dbReference type="NCBI Taxonomy" id="28188"/>
    <lineage>
        <taxon>Bacteria</taxon>
        <taxon>Pseudomonadati</taxon>
        <taxon>Bacteroidota</taxon>
        <taxon>Flavobacteriia</taxon>
        <taxon>Flavobacteriales</taxon>
        <taxon>Flavobacteriaceae</taxon>
        <taxon>Capnocytophaga</taxon>
    </lineage>
</organism>